<dbReference type="InterPro" id="IPR034660">
    <property type="entry name" value="DinB/YfiT-like"/>
</dbReference>
<keyword evidence="2" id="KW-0413">Isomerase</keyword>
<dbReference type="STRING" id="1280514.AXFE_20760"/>
<dbReference type="Gene3D" id="1.20.120.450">
    <property type="entry name" value="dinb family like domain"/>
    <property type="match status" value="1"/>
</dbReference>
<evidence type="ECO:0000313" key="3">
    <source>
        <dbReference type="Proteomes" id="UP000032360"/>
    </source>
</evidence>
<evidence type="ECO:0000259" key="1">
    <source>
        <dbReference type="Pfam" id="PF11716"/>
    </source>
</evidence>
<dbReference type="EMBL" id="JXYS01000066">
    <property type="protein sequence ID" value="KJF17079.1"/>
    <property type="molecule type" value="Genomic_DNA"/>
</dbReference>
<sequence>MEPNRILVLATEAFRERLLTIEDVDLTNPTPWPGWNVQDLLIHVTQGSRIAAYLAQGASNQKVEALPTLPTITDDLFLECLESLDEQRESLEECWPQDRVVEHPEGDISIETLILLRSCDLTIHAWDLARTLRTYEDLNQELTDCVYESSLFIKNELKRTGCFGPNQIAEIDSSKRSLERLLELSGRNP</sequence>
<dbReference type="OrthoDB" id="5185819at2"/>
<protein>
    <submittedName>
        <fullName evidence="2">Mycothiol-dependent maleylpyruvate isomerase</fullName>
    </submittedName>
</protein>
<accession>A0A0D8HGV5</accession>
<dbReference type="RefSeq" id="WP_052605707.1">
    <property type="nucleotide sequence ID" value="NZ_JXYS01000066.1"/>
</dbReference>
<feature type="domain" description="Mycothiol-dependent maleylpyruvate isomerase metal-binding" evidence="1">
    <location>
        <begin position="10"/>
        <end position="129"/>
    </location>
</feature>
<gene>
    <name evidence="2" type="ORF">AXFE_20760</name>
</gene>
<dbReference type="SUPFAM" id="SSF109854">
    <property type="entry name" value="DinB/YfiT-like putative metalloenzymes"/>
    <property type="match status" value="1"/>
</dbReference>
<dbReference type="InterPro" id="IPR024344">
    <property type="entry name" value="MDMPI_metal-binding"/>
</dbReference>
<proteinExistence type="predicted"/>
<comment type="caution">
    <text evidence="2">The sequence shown here is derived from an EMBL/GenBank/DDBJ whole genome shotgun (WGS) entry which is preliminary data.</text>
</comment>
<evidence type="ECO:0000313" key="2">
    <source>
        <dbReference type="EMBL" id="KJF17079.1"/>
    </source>
</evidence>
<dbReference type="GO" id="GO:0016853">
    <property type="term" value="F:isomerase activity"/>
    <property type="evidence" value="ECO:0007669"/>
    <property type="project" value="UniProtKB-KW"/>
</dbReference>
<name>A0A0D8HGV5_9ACTN</name>
<keyword evidence="3" id="KW-1185">Reference proteome</keyword>
<dbReference type="Proteomes" id="UP000032360">
    <property type="component" value="Unassembled WGS sequence"/>
</dbReference>
<dbReference type="AlphaFoldDB" id="A0A0D8HGV5"/>
<keyword evidence="2" id="KW-0670">Pyruvate</keyword>
<organism evidence="2 3">
    <name type="scientific">Acidithrix ferrooxidans</name>
    <dbReference type="NCBI Taxonomy" id="1280514"/>
    <lineage>
        <taxon>Bacteria</taxon>
        <taxon>Bacillati</taxon>
        <taxon>Actinomycetota</taxon>
        <taxon>Acidimicrobiia</taxon>
        <taxon>Acidimicrobiales</taxon>
        <taxon>Acidimicrobiaceae</taxon>
        <taxon>Acidithrix</taxon>
    </lineage>
</organism>
<dbReference type="GO" id="GO:0046872">
    <property type="term" value="F:metal ion binding"/>
    <property type="evidence" value="ECO:0007669"/>
    <property type="project" value="InterPro"/>
</dbReference>
<dbReference type="Pfam" id="PF11716">
    <property type="entry name" value="MDMPI_N"/>
    <property type="match status" value="1"/>
</dbReference>
<reference evidence="2 3" key="1">
    <citation type="submission" date="2015-01" db="EMBL/GenBank/DDBJ databases">
        <title>Draft genome of the acidophilic iron oxidizer Acidithrix ferrooxidans strain Py-F3.</title>
        <authorList>
            <person name="Poehlein A."/>
            <person name="Eisen S."/>
            <person name="Schloemann M."/>
            <person name="Johnson B.D."/>
            <person name="Daniel R."/>
            <person name="Muehling M."/>
        </authorList>
    </citation>
    <scope>NUCLEOTIDE SEQUENCE [LARGE SCALE GENOMIC DNA]</scope>
    <source>
        <strain evidence="2 3">Py-F3</strain>
    </source>
</reference>